<dbReference type="Pfam" id="PF13018">
    <property type="entry name" value="ESPR"/>
    <property type="match status" value="1"/>
</dbReference>
<comment type="caution">
    <text evidence="4">The sequence shown here is derived from an EMBL/GenBank/DDBJ whole genome shotgun (WGS) entry which is preliminary data.</text>
</comment>
<dbReference type="RefSeq" id="WP_217987365.1">
    <property type="nucleotide sequence ID" value="NZ_NSKA01000017.1"/>
</dbReference>
<keyword evidence="5" id="KW-1185">Reference proteome</keyword>
<evidence type="ECO:0000313" key="4">
    <source>
        <dbReference type="EMBL" id="PAU70313.1"/>
    </source>
</evidence>
<dbReference type="InterPro" id="IPR008640">
    <property type="entry name" value="Adhesin_Head_dom"/>
</dbReference>
<dbReference type="Gene3D" id="2.150.10.10">
    <property type="entry name" value="Serralysin-like metalloprotease, C-terminal"/>
    <property type="match status" value="5"/>
</dbReference>
<proteinExistence type="predicted"/>
<evidence type="ECO:0000313" key="5">
    <source>
        <dbReference type="Proteomes" id="UP000218675"/>
    </source>
</evidence>
<dbReference type="InterPro" id="IPR008635">
    <property type="entry name" value="Coiled_stalk_dom"/>
</dbReference>
<feature type="domain" description="Trimeric autotransporter adhesin YadA-like head" evidence="1">
    <location>
        <begin position="279"/>
        <end position="304"/>
    </location>
</feature>
<feature type="domain" description="Trimeric autotransporter adhesin YadA-like head" evidence="1">
    <location>
        <begin position="257"/>
        <end position="270"/>
    </location>
</feature>
<dbReference type="Proteomes" id="UP000218675">
    <property type="component" value="Unassembled WGS sequence"/>
</dbReference>
<feature type="domain" description="Trimeric autotransporter adhesin YadA-like stalk" evidence="2">
    <location>
        <begin position="811"/>
        <end position="847"/>
    </location>
</feature>
<dbReference type="InterPro" id="IPR011049">
    <property type="entry name" value="Serralysin-like_metalloprot_C"/>
</dbReference>
<dbReference type="SUPFAM" id="SSF101967">
    <property type="entry name" value="Adhesin YadA, collagen-binding domain"/>
    <property type="match status" value="3"/>
</dbReference>
<feature type="domain" description="Trimeric autotransporter adhesin YadA-like head" evidence="1">
    <location>
        <begin position="413"/>
        <end position="438"/>
    </location>
</feature>
<feature type="domain" description="ESPR" evidence="3">
    <location>
        <begin position="1"/>
        <end position="40"/>
    </location>
</feature>
<accession>A0ABX4HDB1</accession>
<feature type="domain" description="Trimeric autotransporter adhesin YadA-like head" evidence="1">
    <location>
        <begin position="454"/>
        <end position="480"/>
    </location>
</feature>
<feature type="domain" description="Trimeric autotransporter adhesin YadA-like head" evidence="1">
    <location>
        <begin position="356"/>
        <end position="380"/>
    </location>
</feature>
<dbReference type="EMBL" id="NSKA01000017">
    <property type="protein sequence ID" value="PAU70313.1"/>
    <property type="molecule type" value="Genomic_DNA"/>
</dbReference>
<feature type="domain" description="Trimeric autotransporter adhesin YadA-like head" evidence="1">
    <location>
        <begin position="482"/>
        <end position="507"/>
    </location>
</feature>
<evidence type="ECO:0000259" key="1">
    <source>
        <dbReference type="Pfam" id="PF05658"/>
    </source>
</evidence>
<evidence type="ECO:0000259" key="3">
    <source>
        <dbReference type="Pfam" id="PF13018"/>
    </source>
</evidence>
<reference evidence="4 5" key="1">
    <citation type="submission" date="2017-08" db="EMBL/GenBank/DDBJ databases">
        <title>Halomonas binhaiensis sp. nov., isolated from saline alkaline soil.</title>
        <authorList>
            <person name="Wang D."/>
            <person name="Zhang G."/>
        </authorList>
    </citation>
    <scope>NUCLEOTIDE SEQUENCE [LARGE SCALE GENOMIC DNA]</scope>
    <source>
        <strain evidence="4 5">WN018</strain>
    </source>
</reference>
<dbReference type="InterPro" id="IPR024973">
    <property type="entry name" value="ESPR"/>
</dbReference>
<protein>
    <submittedName>
        <fullName evidence="4">Uncharacterized protein</fullName>
    </submittedName>
</protein>
<feature type="domain" description="Trimeric autotransporter adhesin YadA-like head" evidence="1">
    <location>
        <begin position="384"/>
        <end position="408"/>
    </location>
</feature>
<evidence type="ECO:0000259" key="2">
    <source>
        <dbReference type="Pfam" id="PF05662"/>
    </source>
</evidence>
<dbReference type="CDD" id="cd12820">
    <property type="entry name" value="LbR_YadA-like"/>
    <property type="match status" value="1"/>
</dbReference>
<organism evidence="4 5">
    <name type="scientific">Vreelandella alkaliphila</name>
    <dbReference type="NCBI Taxonomy" id="272774"/>
    <lineage>
        <taxon>Bacteria</taxon>
        <taxon>Pseudomonadati</taxon>
        <taxon>Pseudomonadota</taxon>
        <taxon>Gammaproteobacteria</taxon>
        <taxon>Oceanospirillales</taxon>
        <taxon>Halomonadaceae</taxon>
        <taxon>Vreelandella</taxon>
    </lineage>
</organism>
<feature type="domain" description="Trimeric autotransporter adhesin YadA-like head" evidence="1">
    <location>
        <begin position="221"/>
        <end position="245"/>
    </location>
</feature>
<sequence>MNNVFRLIWNRTLGRLVVASEAARSQHKAGSGSKQVGEVSQPSIIESSVLRPLTLALALSLGGLTLLPNNAHAYAVGGANGCAAGNNTRIGIGEDAEACGNNNIAIGAQSVSSDNNINLLNRENPFYAPDPNGSNSLFNGVASSSVALGTSAEALGGGVAIGGYANTERVGVAIGAHASAAVSALALGPASRAANQSSLAFGRQSFAGANYAQAIGTVSAAVGESSLAIGHSATAEGQQGIAIGGVSGGANYNDTTKTHALGDYSIAIGADDVKGAQSTGVSAIAIGGQAESAGDRAIAIGSKSTTGALFGNYAYRRNDNNGVDSSVSSIENAAIALGSEANVDAGGIAIGSSSNASGTLGVAIGGSAVASGASAFALGPAAYATGGQSLSVGYQSAATGERSLSIGPVSTSTGEESVALGASALASGNRAFALGSSSIDDSGWKQDTVNNTQATGDDSLAFGTSAQATQANTIAVGTGSQATGIDAIAMGSGAKASGEKSISIGYKNEVSGANSGALGDPSYVSGSGTYTIGNNNGTLTNPIAADKAGIFGNNNQMSAAATGSRVIGNNNDIDVADAMVFGNNADVTQGGGVALGSNSLANTAAGAAGYVPFGASTADATAINSTVATRAAVDVGSRQITSVAAGTQLDDAVNVSQLIASQSKVQAGTNVADVTATENPNGGTIYTVNANGTTVSAGAGVDVNPAGPDANNVTDYEVSLDAATQTSLGNADTALQEVVTQIGGVDVKTIDQNDNVANFIEGQNIDLIDNSGSIEVATLDNVTFTDVQTDTLSAGPISIGAGGIDAGDTTISGVADGVNADDAVNISQLENTAAASKTEVTGGTNIASVDKATGADGQDIYTVNADGASVSAGSGAVDVKAGAKDPATNLTDYAVDLSQDSKDSLDLADNALQEVVTQVDGADVKTLTKGDNNANFVTGKNMALSDDGAGGIEIATADNVTFSDVKTDTLSAGPVTIGAAGINAGNTTISGVADGVNADDAVNISQLENTAAASKTEVVAGTNTTVDQATGTDGQDIYTVNAKDTT</sequence>
<dbReference type="Pfam" id="PF05662">
    <property type="entry name" value="YadA_stalk"/>
    <property type="match status" value="3"/>
</dbReference>
<feature type="domain" description="Trimeric autotransporter adhesin YadA-like stalk" evidence="2">
    <location>
        <begin position="989"/>
        <end position="1027"/>
    </location>
</feature>
<name>A0ABX4HDB1_9GAMM</name>
<feature type="domain" description="Trimeric autotransporter adhesin YadA-like stalk" evidence="2">
    <location>
        <begin position="639"/>
        <end position="674"/>
    </location>
</feature>
<gene>
    <name evidence="4" type="ORF">CK497_18465</name>
</gene>
<dbReference type="Pfam" id="PF05658">
    <property type="entry name" value="YadA_head"/>
    <property type="match status" value="8"/>
</dbReference>
<feature type="non-terminal residue" evidence="4">
    <location>
        <position position="1046"/>
    </location>
</feature>